<reference evidence="8 9" key="1">
    <citation type="submission" date="2018-07" db="EMBL/GenBank/DDBJ databases">
        <title>The complete nuclear genome of the prasinophyte Chloropicon primus (CCMP1205).</title>
        <authorList>
            <person name="Pombert J.-F."/>
            <person name="Otis C."/>
            <person name="Turmel M."/>
            <person name="Lemieux C."/>
        </authorList>
    </citation>
    <scope>NUCLEOTIDE SEQUENCE [LARGE SCALE GENOMIC DNA]</scope>
    <source>
        <strain evidence="8 9">CCMP1205</strain>
    </source>
</reference>
<evidence type="ECO:0000256" key="4">
    <source>
        <dbReference type="ARBA" id="ARBA00022833"/>
    </source>
</evidence>
<feature type="compositionally biased region" description="Polar residues" evidence="6">
    <location>
        <begin position="139"/>
        <end position="153"/>
    </location>
</feature>
<dbReference type="AlphaFoldDB" id="A0A5B8MFJ0"/>
<feature type="domain" description="Arf-GAP" evidence="7">
    <location>
        <begin position="10"/>
        <end position="137"/>
    </location>
</feature>
<evidence type="ECO:0000313" key="9">
    <source>
        <dbReference type="Proteomes" id="UP000316726"/>
    </source>
</evidence>
<keyword evidence="1" id="KW-0343">GTPase activation</keyword>
<dbReference type="PANTHER" id="PTHR45686">
    <property type="entry name" value="ADP-RIBOSYLATION FACTOR GTPASE ACTIVATING PROTEIN 3, ISOFORM H-RELATED"/>
    <property type="match status" value="1"/>
</dbReference>
<feature type="region of interest" description="Disordered" evidence="6">
    <location>
        <begin position="324"/>
        <end position="361"/>
    </location>
</feature>
<dbReference type="OrthoDB" id="10266696at2759"/>
<evidence type="ECO:0000313" key="8">
    <source>
        <dbReference type="EMBL" id="QDZ18425.1"/>
    </source>
</evidence>
<dbReference type="Proteomes" id="UP000316726">
    <property type="component" value="Chromosome 1"/>
</dbReference>
<protein>
    <submittedName>
        <fullName evidence="8">Arf GTPase activating protein</fullName>
    </submittedName>
</protein>
<keyword evidence="2" id="KW-0479">Metal-binding</keyword>
<gene>
    <name evidence="8" type="ORF">A3770_01p09430</name>
</gene>
<dbReference type="STRING" id="1764295.A0A5B8MFJ0"/>
<keyword evidence="9" id="KW-1185">Reference proteome</keyword>
<dbReference type="GO" id="GO:0008270">
    <property type="term" value="F:zinc ion binding"/>
    <property type="evidence" value="ECO:0007669"/>
    <property type="project" value="UniProtKB-KW"/>
</dbReference>
<evidence type="ECO:0000256" key="6">
    <source>
        <dbReference type="SAM" id="MobiDB-lite"/>
    </source>
</evidence>
<keyword evidence="3 5" id="KW-0863">Zinc-finger</keyword>
<dbReference type="SUPFAM" id="SSF57863">
    <property type="entry name" value="ArfGap/RecO-like zinc finger"/>
    <property type="match status" value="1"/>
</dbReference>
<evidence type="ECO:0000256" key="2">
    <source>
        <dbReference type="ARBA" id="ARBA00022723"/>
    </source>
</evidence>
<feature type="compositionally biased region" description="Low complexity" evidence="6">
    <location>
        <begin position="154"/>
        <end position="174"/>
    </location>
</feature>
<sequence>MEGQYELDRDVLFPRLLSKTENRKCFDCNKANPKWCSWRFGVLICMDCAALHRQMGVHISQVKSCELDHWTQEQLFVYECSGGNKRARDFFAKHASQSVSGAGVGGSTAAALQEKYTCRAAEQYKKALAKEVQRKLAAPSSNGEGADETSTSHAPAEAAPAAAKPKPKTALGAARTSGARRPTSARRPAKGGLGATRKKGGLGGLGAKKITSKVDDNLFTQAPEEAPKVVVEEPVKLVNKSPEAPVVETVSQATSSSRFAHQEEEAEEEAPKVDLRGSDGHISLSKLMANKPAGGGTGGRKPARSTRGIGMGMGMKKQQNKMMGAGSSMASSDEAQKRFSGAKSISSQQYHGTSKEDEMEKQQRLSKFHGATAISSADYYGHGSGGSSPRSDMGAEELIGKLSMQAKMDVENLKGLASKAKSKIFDFARDMQNRYG</sequence>
<feature type="region of interest" description="Disordered" evidence="6">
    <location>
        <begin position="246"/>
        <end position="312"/>
    </location>
</feature>
<dbReference type="EMBL" id="CP031034">
    <property type="protein sequence ID" value="QDZ18425.1"/>
    <property type="molecule type" value="Genomic_DNA"/>
</dbReference>
<dbReference type="CDD" id="cd08831">
    <property type="entry name" value="ArfGap_ArfGap2_3_like"/>
    <property type="match status" value="1"/>
</dbReference>
<feature type="region of interest" description="Disordered" evidence="6">
    <location>
        <begin position="135"/>
        <end position="208"/>
    </location>
</feature>
<evidence type="ECO:0000256" key="3">
    <source>
        <dbReference type="ARBA" id="ARBA00022771"/>
    </source>
</evidence>
<dbReference type="PROSITE" id="PS50115">
    <property type="entry name" value="ARFGAP"/>
    <property type="match status" value="1"/>
</dbReference>
<keyword evidence="4" id="KW-0862">Zinc</keyword>
<organism evidence="8 9">
    <name type="scientific">Chloropicon primus</name>
    <dbReference type="NCBI Taxonomy" id="1764295"/>
    <lineage>
        <taxon>Eukaryota</taxon>
        <taxon>Viridiplantae</taxon>
        <taxon>Chlorophyta</taxon>
        <taxon>Chloropicophyceae</taxon>
        <taxon>Chloropicales</taxon>
        <taxon>Chloropicaceae</taxon>
        <taxon>Chloropicon</taxon>
    </lineage>
</organism>
<dbReference type="GO" id="GO:0048205">
    <property type="term" value="P:COPI coating of Golgi vesicle"/>
    <property type="evidence" value="ECO:0007669"/>
    <property type="project" value="TreeGrafter"/>
</dbReference>
<dbReference type="InterPro" id="IPR037278">
    <property type="entry name" value="ARFGAP/RecO"/>
</dbReference>
<feature type="compositionally biased region" description="Basic and acidic residues" evidence="6">
    <location>
        <begin position="269"/>
        <end position="279"/>
    </location>
</feature>
<feature type="compositionally biased region" description="Polar residues" evidence="6">
    <location>
        <begin position="249"/>
        <end position="259"/>
    </location>
</feature>
<dbReference type="InterPro" id="IPR001164">
    <property type="entry name" value="ArfGAP_dom"/>
</dbReference>
<dbReference type="SMART" id="SM00105">
    <property type="entry name" value="ArfGap"/>
    <property type="match status" value="1"/>
</dbReference>
<dbReference type="Gene3D" id="1.10.220.150">
    <property type="entry name" value="Arf GTPase activating protein"/>
    <property type="match status" value="1"/>
</dbReference>
<dbReference type="PRINTS" id="PR00405">
    <property type="entry name" value="REVINTRACTNG"/>
</dbReference>
<evidence type="ECO:0000259" key="7">
    <source>
        <dbReference type="PROSITE" id="PS50115"/>
    </source>
</evidence>
<dbReference type="GO" id="GO:0000139">
    <property type="term" value="C:Golgi membrane"/>
    <property type="evidence" value="ECO:0007669"/>
    <property type="project" value="GOC"/>
</dbReference>
<dbReference type="Pfam" id="PF01412">
    <property type="entry name" value="ArfGap"/>
    <property type="match status" value="1"/>
</dbReference>
<proteinExistence type="predicted"/>
<evidence type="ECO:0000256" key="1">
    <source>
        <dbReference type="ARBA" id="ARBA00022468"/>
    </source>
</evidence>
<dbReference type="InterPro" id="IPR038508">
    <property type="entry name" value="ArfGAP_dom_sf"/>
</dbReference>
<accession>A0A5B8MFJ0</accession>
<dbReference type="PANTHER" id="PTHR45686:SF4">
    <property type="entry name" value="ADP-RIBOSYLATION FACTOR GTPASE ACTIVATING PROTEIN 3, ISOFORM H"/>
    <property type="match status" value="1"/>
</dbReference>
<name>A0A5B8MFJ0_9CHLO</name>
<dbReference type="GO" id="GO:0005096">
    <property type="term" value="F:GTPase activator activity"/>
    <property type="evidence" value="ECO:0007669"/>
    <property type="project" value="UniProtKB-KW"/>
</dbReference>
<feature type="compositionally biased region" description="Polar residues" evidence="6">
    <location>
        <begin position="343"/>
        <end position="352"/>
    </location>
</feature>
<evidence type="ECO:0000256" key="5">
    <source>
        <dbReference type="PROSITE-ProRule" id="PRU00288"/>
    </source>
</evidence>